<dbReference type="CDD" id="cd16495">
    <property type="entry name" value="RING_CH-C4HC3_MARCH"/>
    <property type="match status" value="1"/>
</dbReference>
<feature type="compositionally biased region" description="Pro residues" evidence="8">
    <location>
        <begin position="1242"/>
        <end position="1252"/>
    </location>
</feature>
<dbReference type="GO" id="GO:0005768">
    <property type="term" value="C:endosome"/>
    <property type="evidence" value="ECO:0007669"/>
    <property type="project" value="UniProtKB-SubCell"/>
</dbReference>
<feature type="compositionally biased region" description="Polar residues" evidence="8">
    <location>
        <begin position="632"/>
        <end position="648"/>
    </location>
</feature>
<dbReference type="HOGENOM" id="CLU_260814_0_0_1"/>
<evidence type="ECO:0000256" key="7">
    <source>
        <dbReference type="ARBA" id="ARBA00022859"/>
    </source>
</evidence>
<comment type="subcellular location">
    <subcellularLocation>
        <location evidence="1">Endomembrane system</location>
        <topology evidence="1">Multi-pass membrane protein</topology>
    </subcellularLocation>
    <subcellularLocation>
        <location evidence="2">Endosome</location>
    </subcellularLocation>
    <subcellularLocation>
        <location evidence="3">Lysosome membrane</location>
    </subcellularLocation>
</comment>
<feature type="compositionally biased region" description="Basic and acidic residues" evidence="8">
    <location>
        <begin position="1275"/>
        <end position="1284"/>
    </location>
</feature>
<dbReference type="EMBL" id="FR796427">
    <property type="protein sequence ID" value="CAJ08380.1"/>
    <property type="molecule type" value="Genomic_DNA"/>
</dbReference>
<protein>
    <recommendedName>
        <fullName evidence="10">RING-CH-type domain-containing protein</fullName>
    </recommendedName>
</protein>
<proteinExistence type="predicted"/>
<feature type="region of interest" description="Disordered" evidence="8">
    <location>
        <begin position="703"/>
        <end position="760"/>
    </location>
</feature>
<dbReference type="VEuPathDB" id="TriTrypDB:LMJLV39_310027500"/>
<dbReference type="InterPro" id="IPR013083">
    <property type="entry name" value="Znf_RING/FYVE/PHD"/>
</dbReference>
<gene>
    <name evidence="11" type="ORF">LMJF_31_1920</name>
</gene>
<feature type="domain" description="RING-CH-type" evidence="10">
    <location>
        <begin position="931"/>
        <end position="997"/>
    </location>
</feature>
<evidence type="ECO:0000313" key="12">
    <source>
        <dbReference type="Proteomes" id="UP000000542"/>
    </source>
</evidence>
<feature type="transmembrane region" description="Helical" evidence="9">
    <location>
        <begin position="545"/>
        <end position="564"/>
    </location>
</feature>
<keyword evidence="9" id="KW-1133">Transmembrane helix</keyword>
<evidence type="ECO:0000256" key="3">
    <source>
        <dbReference type="ARBA" id="ARBA00004656"/>
    </source>
</evidence>
<dbReference type="KEGG" id="lma:LMJF_31_1920"/>
<evidence type="ECO:0000256" key="8">
    <source>
        <dbReference type="SAM" id="MobiDB-lite"/>
    </source>
</evidence>
<dbReference type="PANTHER" id="PTHR45981">
    <property type="entry name" value="LD02310P"/>
    <property type="match status" value="1"/>
</dbReference>
<dbReference type="SMART" id="SM00744">
    <property type="entry name" value="RINGv"/>
    <property type="match status" value="1"/>
</dbReference>
<dbReference type="InParanoid" id="Q4Q670"/>
<dbReference type="GO" id="GO:0002376">
    <property type="term" value="P:immune system process"/>
    <property type="evidence" value="ECO:0007669"/>
    <property type="project" value="UniProtKB-KW"/>
</dbReference>
<keyword evidence="9" id="KW-0472">Membrane</keyword>
<dbReference type="GO" id="GO:0005737">
    <property type="term" value="C:cytoplasm"/>
    <property type="evidence" value="ECO:0000266"/>
    <property type="project" value="GeneDB"/>
</dbReference>
<feature type="region of interest" description="Disordered" evidence="8">
    <location>
        <begin position="632"/>
        <end position="655"/>
    </location>
</feature>
<dbReference type="GO" id="GO:0008270">
    <property type="term" value="F:zinc ion binding"/>
    <property type="evidence" value="ECO:0007669"/>
    <property type="project" value="UniProtKB-KW"/>
</dbReference>
<keyword evidence="5" id="KW-0863">Zinc-finger</keyword>
<name>Q4Q670_LEIMA</name>
<evidence type="ECO:0000256" key="6">
    <source>
        <dbReference type="ARBA" id="ARBA00022833"/>
    </source>
</evidence>
<evidence type="ECO:0000256" key="4">
    <source>
        <dbReference type="ARBA" id="ARBA00022723"/>
    </source>
</evidence>
<keyword evidence="9" id="KW-0812">Transmembrane</keyword>
<dbReference type="RefSeq" id="XP_001685178.1">
    <property type="nucleotide sequence ID" value="XM_001685126.1"/>
</dbReference>
<dbReference type="eggNOG" id="KOG1609">
    <property type="taxonomic scope" value="Eukaryota"/>
</dbReference>
<feature type="compositionally biased region" description="Low complexity" evidence="8">
    <location>
        <begin position="705"/>
        <end position="723"/>
    </location>
</feature>
<dbReference type="FunFam" id="3.30.40.10:FF:000912">
    <property type="entry name" value="RING-variant_domain_containing_protein_-_putative"/>
    <property type="match status" value="1"/>
</dbReference>
<dbReference type="PROSITE" id="PS51292">
    <property type="entry name" value="ZF_RING_CH"/>
    <property type="match status" value="1"/>
</dbReference>
<keyword evidence="6" id="KW-0862">Zinc</keyword>
<dbReference type="STRING" id="5664.Q4Q670"/>
<evidence type="ECO:0000256" key="9">
    <source>
        <dbReference type="SAM" id="Phobius"/>
    </source>
</evidence>
<keyword evidence="12" id="KW-1185">Reference proteome</keyword>
<organism evidence="11 12">
    <name type="scientific">Leishmania major</name>
    <dbReference type="NCBI Taxonomy" id="5664"/>
    <lineage>
        <taxon>Eukaryota</taxon>
        <taxon>Discoba</taxon>
        <taxon>Euglenozoa</taxon>
        <taxon>Kinetoplastea</taxon>
        <taxon>Metakinetoplastina</taxon>
        <taxon>Trypanosomatida</taxon>
        <taxon>Trypanosomatidae</taxon>
        <taxon>Leishmaniinae</taxon>
        <taxon>Leishmania</taxon>
    </lineage>
</organism>
<feature type="transmembrane region" description="Helical" evidence="9">
    <location>
        <begin position="1011"/>
        <end position="1036"/>
    </location>
</feature>
<dbReference type="Gene3D" id="3.30.40.10">
    <property type="entry name" value="Zinc/RING finger domain, C3HC4 (zinc finger)"/>
    <property type="match status" value="1"/>
</dbReference>
<dbReference type="GO" id="GO:0005765">
    <property type="term" value="C:lysosomal membrane"/>
    <property type="evidence" value="ECO:0007669"/>
    <property type="project" value="UniProtKB-SubCell"/>
</dbReference>
<sequence length="1310" mass="143235">MHASLQFFQLLPRSQRTPMMRFHARARGNAAPMRSRVSTAITAALLSLLVVAACLVTTTVSATPPADAEDRQGATLTLLASATAAKTARRQTSVLDRFWRHSREEQNTLIETFFGVPLTKVNIDTISYTAREITPVADLKLDAHPPGQLSRSPMLTATGSGVQLAASLSLQEHLTLTTQADASNGRLVSKLSVVHATSVATMNEPPSAAVAQAQDPAAQMSVLQQNHRVASPAITQPRRHLKSSAQASAIESLRSGAIGVNKSHLRVSGIASRRCTDLKREAEKVVRAVADAKGGYSAIKDYSSAKMLAAKKAAGSLMRTMGNHVKDTLINVNSTRALLPITIVGSGNTVVKFNGEAGNMIEAVVQLKDHRYDKLVRRDNCYGMYLQVELRNHYKLDDGAYNSKDTATVVAMTQTRDYVGRNTWIKMESSAKNSDIDDNTRPDVPIQEEGSSRWADFWDTFAPMLDNSAMCKVLQSVSMRVEKVPVTEPYYIILHSTTIPSLENPQNDTSASRTQVSRFDDSHYTCELNLFFNEEPAARLGRLQLIFAFVLPLIVLFLPLPFTMRRADLVQQYMVESDFAEWIWLLPLLLRRKMVEALKAAIEWILSLRSAYQQRVLRNQLLRQEQAHQGTVAAQSATEQEQPSQQPGVQHFGWGAAATGAPSLETPDLTGFHASAAADAQTEPSPPRQQYESCTQCQFHEEDASFSTRSSRSTCSTPTRASAGSYSDESHDNAYFHDRGHHTHGGRNVGASMASHSPCSSDALMGDVRCRSSMTGRTHGTRRHRHHAGESHAVCEAATAVSVHVPPEPDVTGHWWEGNQSGPRARSNGHDLLFTTEELVDAGCSLPTRKQHQHAAGAQRPTATDAIQTVSMRPREEMEAVKSCGGAVDGVPAAGASAPMCTGITAPSAAAAAARERAPVSSAANAVPHEVEEEEESFCRICREGSDIAPLIVPCACTGSVRFVHAMCLDRWRIESAKRNLANVNHCEICKEPFRVNIQRSTLLWESSQQILNGVCLFLACLIMIVTTTTLMHIVLGEMSCSASYHQVAYSAMFRFEGISLTFFVYCLAVLLVLFANFIVYSWFRSQPDVEEYVEEMHIVPPFYTRRNVLLIVLVCFVLLAQAHAMGYLLKYFLYRTSNIAWNWETSPLMGGVLFSVFTIFTTIFCGWVRDMYTVHVVHRDRGDAPATDVVVVPIGDADRAEPAADNSNDGAAPAPLSQSIIVAGTAAPPASLTGTSVTAASPPPPPFPSPATPGVSPSSPALPTMPDSAAQQRPADEDPDYTRHFGIPPDQRVIHAFEYCPPRRKMPQR</sequence>
<dbReference type="GO" id="GO:0000209">
    <property type="term" value="P:protein polyubiquitination"/>
    <property type="evidence" value="ECO:0000318"/>
    <property type="project" value="GO_Central"/>
</dbReference>
<reference evidence="11 12" key="1">
    <citation type="journal article" date="2005" name="Science">
        <title>The genome of the kinetoplastid parasite, Leishmania major.</title>
        <authorList>
            <person name="Ivens A.C."/>
            <person name="Peacock C.S."/>
            <person name="Worthey E.A."/>
            <person name="Murphy L."/>
            <person name="Aggarwal G."/>
            <person name="Berriman M."/>
            <person name="Sisk E."/>
            <person name="Rajandream M.A."/>
            <person name="Adlem E."/>
            <person name="Aert R."/>
            <person name="Anupama A."/>
            <person name="Apostolou Z."/>
            <person name="Attipoe P."/>
            <person name="Bason N."/>
            <person name="Bauser C."/>
            <person name="Beck A."/>
            <person name="Beverley S.M."/>
            <person name="Bianchettin G."/>
            <person name="Borzym K."/>
            <person name="Bothe G."/>
            <person name="Bruschi C.V."/>
            <person name="Collins M."/>
            <person name="Cadag E."/>
            <person name="Ciarloni L."/>
            <person name="Clayton C."/>
            <person name="Coulson R.M."/>
            <person name="Cronin A."/>
            <person name="Cruz A.K."/>
            <person name="Davies R.M."/>
            <person name="De Gaudenzi J."/>
            <person name="Dobson D.E."/>
            <person name="Duesterhoeft A."/>
            <person name="Fazelina G."/>
            <person name="Fosker N."/>
            <person name="Frasch A.C."/>
            <person name="Fraser A."/>
            <person name="Fuchs M."/>
            <person name="Gabel C."/>
            <person name="Goble A."/>
            <person name="Goffeau A."/>
            <person name="Harris D."/>
            <person name="Hertz-Fowler C."/>
            <person name="Hilbert H."/>
            <person name="Horn D."/>
            <person name="Huang Y."/>
            <person name="Klages S."/>
            <person name="Knights A."/>
            <person name="Kube M."/>
            <person name="Larke N."/>
            <person name="Litvin L."/>
            <person name="Lord A."/>
            <person name="Louie T."/>
            <person name="Marra M."/>
            <person name="Masuy D."/>
            <person name="Matthews K."/>
            <person name="Michaeli S."/>
            <person name="Mottram J.C."/>
            <person name="Muller-Auer S."/>
            <person name="Munden H."/>
            <person name="Nelson S."/>
            <person name="Norbertczak H."/>
            <person name="Oliver K."/>
            <person name="O'neil S."/>
            <person name="Pentony M."/>
            <person name="Pohl T.M."/>
            <person name="Price C."/>
            <person name="Purnelle B."/>
            <person name="Quail M.A."/>
            <person name="Rabbinowitsch E."/>
            <person name="Reinhardt R."/>
            <person name="Rieger M."/>
            <person name="Rinta J."/>
            <person name="Robben J."/>
            <person name="Robertson L."/>
            <person name="Ruiz J.C."/>
            <person name="Rutter S."/>
            <person name="Saunders D."/>
            <person name="Schafer M."/>
            <person name="Schein J."/>
            <person name="Schwartz D.C."/>
            <person name="Seeger K."/>
            <person name="Seyler A."/>
            <person name="Sharp S."/>
            <person name="Shin H."/>
            <person name="Sivam D."/>
            <person name="Squares R."/>
            <person name="Squares S."/>
            <person name="Tosato V."/>
            <person name="Vogt C."/>
            <person name="Volckaert G."/>
            <person name="Wambutt R."/>
            <person name="Warren T."/>
            <person name="Wedler H."/>
            <person name="Woodward J."/>
            <person name="Zhou S."/>
            <person name="Zimmermann W."/>
            <person name="Smith D.F."/>
            <person name="Blackwell J.M."/>
            <person name="Stuart K.D."/>
            <person name="Barrell B."/>
            <person name="Myler P.J."/>
        </authorList>
    </citation>
    <scope>NUCLEOTIDE SEQUENCE [LARGE SCALE GENOMIC DNA]</scope>
    <source>
        <strain evidence="12">MHOM/IL/81/Friedlin</strain>
    </source>
</reference>
<dbReference type="OMA" id="VNHCEIC"/>
<dbReference type="GO" id="GO:0061630">
    <property type="term" value="F:ubiquitin protein ligase activity"/>
    <property type="evidence" value="ECO:0000318"/>
    <property type="project" value="GO_Central"/>
</dbReference>
<dbReference type="InterPro" id="IPR011016">
    <property type="entry name" value="Znf_RING-CH"/>
</dbReference>
<accession>Q4Q670</accession>
<evidence type="ECO:0000256" key="1">
    <source>
        <dbReference type="ARBA" id="ARBA00004127"/>
    </source>
</evidence>
<dbReference type="GeneID" id="5654123"/>
<dbReference type="VEuPathDB" id="TriTrypDB:LmjF.31.1920"/>
<feature type="transmembrane region" description="Helical" evidence="9">
    <location>
        <begin position="1063"/>
        <end position="1084"/>
    </location>
</feature>
<dbReference type="Proteomes" id="UP000000542">
    <property type="component" value="Chromosome 31"/>
</dbReference>
<feature type="transmembrane region" description="Helical" evidence="9">
    <location>
        <begin position="1149"/>
        <end position="1169"/>
    </location>
</feature>
<dbReference type="VEuPathDB" id="TriTrypDB:LMJSD75_310027500"/>
<evidence type="ECO:0000313" key="11">
    <source>
        <dbReference type="EMBL" id="CAJ08380.1"/>
    </source>
</evidence>
<evidence type="ECO:0000256" key="2">
    <source>
        <dbReference type="ARBA" id="ARBA00004177"/>
    </source>
</evidence>
<dbReference type="Pfam" id="PF12906">
    <property type="entry name" value="RINGv"/>
    <property type="match status" value="1"/>
</dbReference>
<evidence type="ECO:0000259" key="10">
    <source>
        <dbReference type="PROSITE" id="PS51292"/>
    </source>
</evidence>
<dbReference type="VEuPathDB" id="TriTrypDB:LMJFC_310032300"/>
<feature type="transmembrane region" description="Helical" evidence="9">
    <location>
        <begin position="1109"/>
        <end position="1129"/>
    </location>
</feature>
<feature type="compositionally biased region" description="Basic and acidic residues" evidence="8">
    <location>
        <begin position="728"/>
        <end position="738"/>
    </location>
</feature>
<evidence type="ECO:0000256" key="5">
    <source>
        <dbReference type="ARBA" id="ARBA00022771"/>
    </source>
</evidence>
<keyword evidence="4" id="KW-0479">Metal-binding</keyword>
<reference evidence="11 12" key="2">
    <citation type="journal article" date="2011" name="Genome Res.">
        <title>Chromosome and gene copy number variation allow major structural change between species and strains of Leishmania.</title>
        <authorList>
            <person name="Rogers M.B."/>
            <person name="Hilley J.D."/>
            <person name="Dickens N.J."/>
            <person name="Wilkes J."/>
            <person name="Bates P.A."/>
            <person name="Depledge D.P."/>
            <person name="Harris D."/>
            <person name="Her Y."/>
            <person name="Herzyk P."/>
            <person name="Imamura H."/>
            <person name="Otto T.D."/>
            <person name="Sanders M."/>
            <person name="Seeger K."/>
            <person name="Dujardin J.C."/>
            <person name="Berriman M."/>
            <person name="Smith D.F."/>
            <person name="Hertz-Fowler C."/>
            <person name="Mottram J.C."/>
        </authorList>
    </citation>
    <scope>NUCLEOTIDE SEQUENCE [LARGE SCALE GENOMIC DNA]</scope>
    <source>
        <strain evidence="12">MHOM/IL/81/Friedlin</strain>
    </source>
</reference>
<feature type="region of interest" description="Disordered" evidence="8">
    <location>
        <begin position="1232"/>
        <end position="1290"/>
    </location>
</feature>
<dbReference type="SUPFAM" id="SSF57850">
    <property type="entry name" value="RING/U-box"/>
    <property type="match status" value="1"/>
</dbReference>
<keyword evidence="7" id="KW-0391">Immunity</keyword>